<dbReference type="AlphaFoldDB" id="A0A4Y2ELG1"/>
<evidence type="ECO:0000313" key="1">
    <source>
        <dbReference type="EMBL" id="GBM28674.1"/>
    </source>
</evidence>
<dbReference type="EMBL" id="BGPR01000617">
    <property type="protein sequence ID" value="GBM28674.1"/>
    <property type="molecule type" value="Genomic_DNA"/>
</dbReference>
<organism evidence="1 2">
    <name type="scientific">Araneus ventricosus</name>
    <name type="common">Orbweaver spider</name>
    <name type="synonym">Epeira ventricosa</name>
    <dbReference type="NCBI Taxonomy" id="182803"/>
    <lineage>
        <taxon>Eukaryota</taxon>
        <taxon>Metazoa</taxon>
        <taxon>Ecdysozoa</taxon>
        <taxon>Arthropoda</taxon>
        <taxon>Chelicerata</taxon>
        <taxon>Arachnida</taxon>
        <taxon>Araneae</taxon>
        <taxon>Araneomorphae</taxon>
        <taxon>Entelegynae</taxon>
        <taxon>Araneoidea</taxon>
        <taxon>Araneidae</taxon>
        <taxon>Araneus</taxon>
    </lineage>
</organism>
<proteinExistence type="predicted"/>
<name>A0A4Y2ELG1_ARAVE</name>
<sequence>MIAPLALCIKKEQQALIRFLWLVGAKINQRLSFNAGTMLYHRDSTPQRYITQTSVAFLRNRTCKQGASIVGHSTQNLLFPMNTEA</sequence>
<gene>
    <name evidence="1" type="ORF">AVEN_116691_1</name>
</gene>
<accession>A0A4Y2ELG1</accession>
<comment type="caution">
    <text evidence="1">The sequence shown here is derived from an EMBL/GenBank/DDBJ whole genome shotgun (WGS) entry which is preliminary data.</text>
</comment>
<evidence type="ECO:0000313" key="2">
    <source>
        <dbReference type="Proteomes" id="UP000499080"/>
    </source>
</evidence>
<dbReference type="Proteomes" id="UP000499080">
    <property type="component" value="Unassembled WGS sequence"/>
</dbReference>
<protein>
    <submittedName>
        <fullName evidence="1">Uncharacterized protein</fullName>
    </submittedName>
</protein>
<reference evidence="1 2" key="1">
    <citation type="journal article" date="2019" name="Sci. Rep.">
        <title>Orb-weaving spider Araneus ventricosus genome elucidates the spidroin gene catalogue.</title>
        <authorList>
            <person name="Kono N."/>
            <person name="Nakamura H."/>
            <person name="Ohtoshi R."/>
            <person name="Moran D.A.P."/>
            <person name="Shinohara A."/>
            <person name="Yoshida Y."/>
            <person name="Fujiwara M."/>
            <person name="Mori M."/>
            <person name="Tomita M."/>
            <person name="Arakawa K."/>
        </authorList>
    </citation>
    <scope>NUCLEOTIDE SEQUENCE [LARGE SCALE GENOMIC DNA]</scope>
</reference>
<keyword evidence="2" id="KW-1185">Reference proteome</keyword>